<organism evidence="1 2">
    <name type="scientific">Pararobbsia silviterrae</name>
    <dbReference type="NCBI Taxonomy" id="1792498"/>
    <lineage>
        <taxon>Bacteria</taxon>
        <taxon>Pseudomonadati</taxon>
        <taxon>Pseudomonadota</taxon>
        <taxon>Betaproteobacteria</taxon>
        <taxon>Burkholderiales</taxon>
        <taxon>Burkholderiaceae</taxon>
        <taxon>Pararobbsia</taxon>
    </lineage>
</organism>
<comment type="caution">
    <text evidence="1">The sequence shown here is derived from an EMBL/GenBank/DDBJ whole genome shotgun (WGS) entry which is preliminary data.</text>
</comment>
<keyword evidence="2" id="KW-1185">Reference proteome</keyword>
<dbReference type="EMBL" id="RBZU01000001">
    <property type="protein sequence ID" value="RKP58629.1"/>
    <property type="molecule type" value="Genomic_DNA"/>
</dbReference>
<sequence>MTNTIPRYQGDFASFDAKPDIARVRIHDLAGLLSCSVSTVRRRIQTGAVPTPMKEGGVLVWRVGDLRRALA</sequence>
<dbReference type="RefSeq" id="WP_121082479.1">
    <property type="nucleotide sequence ID" value="NZ_RBZU01000001.1"/>
</dbReference>
<dbReference type="OrthoDB" id="9135327at2"/>
<gene>
    <name evidence="1" type="ORF">D7S86_01410</name>
</gene>
<dbReference type="Proteomes" id="UP000270342">
    <property type="component" value="Unassembled WGS sequence"/>
</dbReference>
<evidence type="ECO:0000313" key="2">
    <source>
        <dbReference type="Proteomes" id="UP000270342"/>
    </source>
</evidence>
<protein>
    <submittedName>
        <fullName evidence="1">Transcriptional regulator</fullName>
    </submittedName>
</protein>
<evidence type="ECO:0000313" key="1">
    <source>
        <dbReference type="EMBL" id="RKP58629.1"/>
    </source>
</evidence>
<name>A0A494Y7E0_9BURK</name>
<proteinExistence type="predicted"/>
<dbReference type="AlphaFoldDB" id="A0A494Y7E0"/>
<reference evidence="1 2" key="1">
    <citation type="submission" date="2018-10" db="EMBL/GenBank/DDBJ databases">
        <title>Robbsia sp. DHC34, isolated from soil.</title>
        <authorList>
            <person name="Gao Z.-H."/>
            <person name="Qiu L.-H."/>
        </authorList>
    </citation>
    <scope>NUCLEOTIDE SEQUENCE [LARGE SCALE GENOMIC DNA]</scope>
    <source>
        <strain evidence="1 2">DHC34</strain>
    </source>
</reference>
<accession>A0A494Y7E0</accession>